<comment type="caution">
    <text evidence="3">The sequence shown here is derived from an EMBL/GenBank/DDBJ whole genome shotgun (WGS) entry which is preliminary data.</text>
</comment>
<sequence>MKNREQIEAINNYVDELLKNGKTHTKLTDKSLSDIANILFAESRTAFDRKSNDRNWLKIKSQLEHEKRTIFGSAMLALKGLGVSAMSFKPKSAVAKGLAMITAVLISTSGLSHISAQSIPGQTLYPVKKAFEDVTLAVRTSPESRINTHLGRAKNRLEEARVLKKNGQRAKVNILLIEIYKEINHVRSLLKDVPGSFKKKTNSNIKLFGKKVMIFKNSLYKNNPTKTKISSSKRSSFINKGAALKKKYQKEVDVSSKITEKKGVEEAETNLAEEKENIEKQEQVDEEERVERKVGDGEAEYAEDSGEEISEVEKSESVINVDAAESHDDS</sequence>
<dbReference type="AlphaFoldDB" id="A0A0F9UG81"/>
<organism evidence="3">
    <name type="scientific">marine sediment metagenome</name>
    <dbReference type="NCBI Taxonomy" id="412755"/>
    <lineage>
        <taxon>unclassified sequences</taxon>
        <taxon>metagenomes</taxon>
        <taxon>ecological metagenomes</taxon>
    </lineage>
</organism>
<gene>
    <name evidence="3" type="ORF">LCGC14_0533690</name>
</gene>
<evidence type="ECO:0000256" key="1">
    <source>
        <dbReference type="SAM" id="MobiDB-lite"/>
    </source>
</evidence>
<accession>A0A0F9UG81</accession>
<feature type="domain" description="DUF5667" evidence="2">
    <location>
        <begin position="118"/>
        <end position="202"/>
    </location>
</feature>
<proteinExistence type="predicted"/>
<reference evidence="3" key="1">
    <citation type="journal article" date="2015" name="Nature">
        <title>Complex archaea that bridge the gap between prokaryotes and eukaryotes.</title>
        <authorList>
            <person name="Spang A."/>
            <person name="Saw J.H."/>
            <person name="Jorgensen S.L."/>
            <person name="Zaremba-Niedzwiedzka K."/>
            <person name="Martijn J."/>
            <person name="Lind A.E."/>
            <person name="van Eijk R."/>
            <person name="Schleper C."/>
            <person name="Guy L."/>
            <person name="Ettema T.J."/>
        </authorList>
    </citation>
    <scope>NUCLEOTIDE SEQUENCE</scope>
</reference>
<dbReference type="Pfam" id="PF18915">
    <property type="entry name" value="DUF5667"/>
    <property type="match status" value="1"/>
</dbReference>
<name>A0A0F9UG81_9ZZZZ</name>
<evidence type="ECO:0000313" key="3">
    <source>
        <dbReference type="EMBL" id="KKN60246.1"/>
    </source>
</evidence>
<feature type="compositionally biased region" description="Basic and acidic residues" evidence="1">
    <location>
        <begin position="272"/>
        <end position="296"/>
    </location>
</feature>
<protein>
    <recommendedName>
        <fullName evidence="2">DUF5667 domain-containing protein</fullName>
    </recommendedName>
</protein>
<feature type="compositionally biased region" description="Acidic residues" evidence="1">
    <location>
        <begin position="297"/>
        <end position="310"/>
    </location>
</feature>
<dbReference type="EMBL" id="LAZR01000701">
    <property type="protein sequence ID" value="KKN60246.1"/>
    <property type="molecule type" value="Genomic_DNA"/>
</dbReference>
<feature type="region of interest" description="Disordered" evidence="1">
    <location>
        <begin position="265"/>
        <end position="330"/>
    </location>
</feature>
<evidence type="ECO:0000259" key="2">
    <source>
        <dbReference type="Pfam" id="PF18915"/>
    </source>
</evidence>
<dbReference type="InterPro" id="IPR043725">
    <property type="entry name" value="DUF5667"/>
</dbReference>